<dbReference type="OrthoDB" id="17089at2759"/>
<reference evidence="2" key="1">
    <citation type="submission" date="2016-05" db="EMBL/GenBank/DDBJ databases">
        <title>Comparative genomics of biotechnologically important yeasts.</title>
        <authorList>
            <consortium name="DOE Joint Genome Institute"/>
            <person name="Riley R."/>
            <person name="Haridas S."/>
            <person name="Wolfe K.H."/>
            <person name="Lopes M.R."/>
            <person name="Hittinger C.T."/>
            <person name="Goker M."/>
            <person name="Salamov A."/>
            <person name="Wisecaver J."/>
            <person name="Long T.M."/>
            <person name="Aerts A.L."/>
            <person name="Barry K."/>
            <person name="Choi C."/>
            <person name="Clum A."/>
            <person name="Coughlan A.Y."/>
            <person name="Deshpande S."/>
            <person name="Douglass A.P."/>
            <person name="Hanson S.J."/>
            <person name="Klenk H.-P."/>
            <person name="Labutti K."/>
            <person name="Lapidus A."/>
            <person name="Lindquist E."/>
            <person name="Lipzen A."/>
            <person name="Meier-Kolthoff J.P."/>
            <person name="Ohm R.A."/>
            <person name="Otillar R.P."/>
            <person name="Pangilinan J."/>
            <person name="Peng Y."/>
            <person name="Rokas A."/>
            <person name="Rosa C.A."/>
            <person name="Scheuner C."/>
            <person name="Sibirny A.A."/>
            <person name="Slot J.C."/>
            <person name="Stielow J.B."/>
            <person name="Sun H."/>
            <person name="Kurtzman C.P."/>
            <person name="Blackwell M."/>
            <person name="Grigoriev I.V."/>
            <person name="Jeffries T.W."/>
        </authorList>
    </citation>
    <scope>NUCLEOTIDE SEQUENCE [LARGE SCALE GENOMIC DNA]</scope>
    <source>
        <strain evidence="2">NRRL Y-17324</strain>
    </source>
</reference>
<dbReference type="Pfam" id="PF05176">
    <property type="entry name" value="ATP-synt_10"/>
    <property type="match status" value="1"/>
</dbReference>
<evidence type="ECO:0008006" key="3">
    <source>
        <dbReference type="Google" id="ProtNLM"/>
    </source>
</evidence>
<dbReference type="GeneID" id="30980842"/>
<dbReference type="STRING" id="984487.A0A1E4SL91"/>
<dbReference type="GO" id="GO:0033615">
    <property type="term" value="P:mitochondrial proton-transporting ATP synthase complex assembly"/>
    <property type="evidence" value="ECO:0007669"/>
    <property type="project" value="TreeGrafter"/>
</dbReference>
<dbReference type="EMBL" id="KV453911">
    <property type="protein sequence ID" value="ODV80281.1"/>
    <property type="molecule type" value="Genomic_DNA"/>
</dbReference>
<sequence>MHSRTFSTYTRVLAPRFATTIKEVGKPALTKSIEVKRPFGFDKPILLNHKVHSYSLSSVKDYFFSPEAKELRQKRLDHDIVHSPFYESKSFQNTNGKIFTPPISYFKADKSKYFPDFIASTLSTKSVSLGELLEGKVSIVRVYLTVSGEKCVDTFFQKDGKDLAGADFESFKEEHPNSQIIDINVPQNWMKGFMIGLSKSNIKKQIPVERQDKYFVLPDHTFGYEIRQVLLCDNMCSGYIYVLDGEGKIRWATSGYADEEELELMWKCVRGVEKEISS</sequence>
<dbReference type="AlphaFoldDB" id="A0A1E4SL91"/>
<evidence type="ECO:0000313" key="2">
    <source>
        <dbReference type="Proteomes" id="UP000094285"/>
    </source>
</evidence>
<organism evidence="1 2">
    <name type="scientific">Suhomyces tanzawaensis NRRL Y-17324</name>
    <dbReference type="NCBI Taxonomy" id="984487"/>
    <lineage>
        <taxon>Eukaryota</taxon>
        <taxon>Fungi</taxon>
        <taxon>Dikarya</taxon>
        <taxon>Ascomycota</taxon>
        <taxon>Saccharomycotina</taxon>
        <taxon>Pichiomycetes</taxon>
        <taxon>Debaryomycetaceae</taxon>
        <taxon>Suhomyces</taxon>
    </lineage>
</organism>
<dbReference type="Proteomes" id="UP000094285">
    <property type="component" value="Unassembled WGS sequence"/>
</dbReference>
<evidence type="ECO:0000313" key="1">
    <source>
        <dbReference type="EMBL" id="ODV80281.1"/>
    </source>
</evidence>
<protein>
    <recommendedName>
        <fullName evidence="3">Mitochondrial ATPase complex subunit ATP10</fullName>
    </recommendedName>
</protein>
<dbReference type="PANTHER" id="PTHR28106:SF1">
    <property type="entry name" value="MITOCHONDRIAL ATPASE COMPLEX SUBUNIT ATP10"/>
    <property type="match status" value="1"/>
</dbReference>
<gene>
    <name evidence="1" type="ORF">CANTADRAFT_21521</name>
</gene>
<proteinExistence type="predicted"/>
<name>A0A1E4SL91_9ASCO</name>
<dbReference type="GO" id="GO:0005743">
    <property type="term" value="C:mitochondrial inner membrane"/>
    <property type="evidence" value="ECO:0007669"/>
    <property type="project" value="TreeGrafter"/>
</dbReference>
<dbReference type="InterPro" id="IPR007849">
    <property type="entry name" value="ATP10"/>
</dbReference>
<dbReference type="PANTHER" id="PTHR28106">
    <property type="entry name" value="MITOCHONDRIAL ATPASE COMPLEX SUBUNIT ATP10"/>
    <property type="match status" value="1"/>
</dbReference>
<dbReference type="RefSeq" id="XP_020065403.1">
    <property type="nucleotide sequence ID" value="XM_020206705.1"/>
</dbReference>
<keyword evidence="2" id="KW-1185">Reference proteome</keyword>
<accession>A0A1E4SL91</accession>